<gene>
    <name evidence="3" type="ORF">GSLYS_00013382001</name>
</gene>
<feature type="domain" description="DUF4773" evidence="2">
    <location>
        <begin position="67"/>
        <end position="181"/>
    </location>
</feature>
<accession>A0AAV2HZH2</accession>
<dbReference type="PANTHER" id="PTHR36299:SF2">
    <property type="entry name" value="DUF4773 DOMAIN-CONTAINING PROTEIN"/>
    <property type="match status" value="1"/>
</dbReference>
<evidence type="ECO:0000313" key="4">
    <source>
        <dbReference type="Proteomes" id="UP001497497"/>
    </source>
</evidence>
<dbReference type="Pfam" id="PF15998">
    <property type="entry name" value="DUF4773"/>
    <property type="match status" value="1"/>
</dbReference>
<dbReference type="AlphaFoldDB" id="A0AAV2HZH2"/>
<evidence type="ECO:0000259" key="2">
    <source>
        <dbReference type="Pfam" id="PF15998"/>
    </source>
</evidence>
<protein>
    <recommendedName>
        <fullName evidence="2">DUF4773 domain-containing protein</fullName>
    </recommendedName>
</protein>
<proteinExistence type="predicted"/>
<sequence length="196" mass="22029">MKTFLLLLAVLGLCLGSAFGLSQNELIKKSKADVMKILREVEGMGDVGMKSARQEMYELEDWRLKENCSCQNYTCGCCLHLEVPQISLNDTGCLNLTYLVDEYGFEFLFTLDGKIIIDKKVSVKNPPPICAAIPYIHNLASLCFRFYNLDYKEKQFSGCAALEAELEGIVVKKIELGCFKIPPSVALYRTHRIAQP</sequence>
<dbReference type="Proteomes" id="UP001497497">
    <property type="component" value="Unassembled WGS sequence"/>
</dbReference>
<dbReference type="PANTHER" id="PTHR36299">
    <property type="entry name" value="AGAP008005-PA"/>
    <property type="match status" value="1"/>
</dbReference>
<name>A0AAV2HZH2_LYMST</name>
<dbReference type="EMBL" id="CAXITT010000348">
    <property type="protein sequence ID" value="CAL1539649.1"/>
    <property type="molecule type" value="Genomic_DNA"/>
</dbReference>
<feature type="chain" id="PRO_5043673987" description="DUF4773 domain-containing protein" evidence="1">
    <location>
        <begin position="21"/>
        <end position="196"/>
    </location>
</feature>
<keyword evidence="4" id="KW-1185">Reference proteome</keyword>
<evidence type="ECO:0000313" key="3">
    <source>
        <dbReference type="EMBL" id="CAL1539649.1"/>
    </source>
</evidence>
<feature type="signal peptide" evidence="1">
    <location>
        <begin position="1"/>
        <end position="20"/>
    </location>
</feature>
<dbReference type="InterPro" id="IPR031941">
    <property type="entry name" value="DUF4773"/>
</dbReference>
<organism evidence="3 4">
    <name type="scientific">Lymnaea stagnalis</name>
    <name type="common">Great pond snail</name>
    <name type="synonym">Helix stagnalis</name>
    <dbReference type="NCBI Taxonomy" id="6523"/>
    <lineage>
        <taxon>Eukaryota</taxon>
        <taxon>Metazoa</taxon>
        <taxon>Spiralia</taxon>
        <taxon>Lophotrochozoa</taxon>
        <taxon>Mollusca</taxon>
        <taxon>Gastropoda</taxon>
        <taxon>Heterobranchia</taxon>
        <taxon>Euthyneura</taxon>
        <taxon>Panpulmonata</taxon>
        <taxon>Hygrophila</taxon>
        <taxon>Lymnaeoidea</taxon>
        <taxon>Lymnaeidae</taxon>
        <taxon>Lymnaea</taxon>
    </lineage>
</organism>
<keyword evidence="1" id="KW-0732">Signal</keyword>
<comment type="caution">
    <text evidence="3">The sequence shown here is derived from an EMBL/GenBank/DDBJ whole genome shotgun (WGS) entry which is preliminary data.</text>
</comment>
<reference evidence="3 4" key="1">
    <citation type="submission" date="2024-04" db="EMBL/GenBank/DDBJ databases">
        <authorList>
            <consortium name="Genoscope - CEA"/>
            <person name="William W."/>
        </authorList>
    </citation>
    <scope>NUCLEOTIDE SEQUENCE [LARGE SCALE GENOMIC DNA]</scope>
</reference>
<evidence type="ECO:0000256" key="1">
    <source>
        <dbReference type="SAM" id="SignalP"/>
    </source>
</evidence>